<dbReference type="AlphaFoldDB" id="A0A2A7BJI2"/>
<evidence type="ECO:0000313" key="4">
    <source>
        <dbReference type="Proteomes" id="UP000220111"/>
    </source>
</evidence>
<sequence length="44" mass="5496">MYNTYKMEIQNNEENIMNFVYINQNVLNNLLYILSSIFIFYFIY</sequence>
<name>A0A2A7BJI2_9BACI</name>
<dbReference type="GO" id="GO:0016301">
    <property type="term" value="F:kinase activity"/>
    <property type="evidence" value="ECO:0007669"/>
    <property type="project" value="UniProtKB-KW"/>
</dbReference>
<reference evidence="3 5" key="2">
    <citation type="journal article" date="2019" name="Environ. Microbiol.">
        <title>An active ?-lactamase is a part of an orchestrated cell wall stress resistance network of Bacillus subtilis and related rhizosphere species.</title>
        <authorList>
            <person name="Bucher T."/>
            <person name="Keren-Paz A."/>
            <person name="Hausser J."/>
            <person name="Olender T."/>
            <person name="Cytryn E."/>
            <person name="Kolodkin-Gal I."/>
        </authorList>
    </citation>
    <scope>NUCLEOTIDE SEQUENCE [LARGE SCALE GENOMIC DNA]</scope>
    <source>
        <strain evidence="3 5">I5</strain>
    </source>
</reference>
<protein>
    <submittedName>
        <fullName evidence="2 3">Sensor histidine kinase</fullName>
    </submittedName>
</protein>
<accession>A0A2A7BJI2</accession>
<keyword evidence="2" id="KW-0808">Transferase</keyword>
<reference evidence="2 4" key="1">
    <citation type="submission" date="2017-09" db="EMBL/GenBank/DDBJ databases">
        <title>Large-scale bioinformatics analysis of Bacillus genomes uncovers conserved roles of natural products in bacterial physiology.</title>
        <authorList>
            <consortium name="Agbiome Team Llc"/>
            <person name="Bleich R.M."/>
            <person name="Grubbs K.J."/>
            <person name="Santa Maria K.C."/>
            <person name="Allen S.E."/>
            <person name="Farag S."/>
            <person name="Shank E.A."/>
            <person name="Bowers A."/>
        </authorList>
    </citation>
    <scope>NUCLEOTIDE SEQUENCE [LARGE SCALE GENOMIC DNA]</scope>
    <source>
        <strain evidence="2 4">AFS098222</strain>
    </source>
</reference>
<evidence type="ECO:0000256" key="1">
    <source>
        <dbReference type="SAM" id="Phobius"/>
    </source>
</evidence>
<feature type="non-terminal residue" evidence="2">
    <location>
        <position position="44"/>
    </location>
</feature>
<evidence type="ECO:0000313" key="3">
    <source>
        <dbReference type="EMBL" id="TKI78016.1"/>
    </source>
</evidence>
<dbReference type="EMBL" id="SZON01003869">
    <property type="protein sequence ID" value="TKI78016.1"/>
    <property type="molecule type" value="Genomic_DNA"/>
</dbReference>
<dbReference type="Proteomes" id="UP000220111">
    <property type="component" value="Unassembled WGS sequence"/>
</dbReference>
<keyword evidence="2" id="KW-0418">Kinase</keyword>
<evidence type="ECO:0000313" key="2">
    <source>
        <dbReference type="EMBL" id="PDY33921.1"/>
    </source>
</evidence>
<gene>
    <name evidence="2" type="ORF">COO17_28630</name>
    <name evidence="3" type="ORF">FC699_37260</name>
</gene>
<evidence type="ECO:0000313" key="5">
    <source>
        <dbReference type="Proteomes" id="UP000305222"/>
    </source>
</evidence>
<organism evidence="2 4">
    <name type="scientific">Bacillus wiedmannii</name>
    <dbReference type="NCBI Taxonomy" id="1890302"/>
    <lineage>
        <taxon>Bacteria</taxon>
        <taxon>Bacillati</taxon>
        <taxon>Bacillota</taxon>
        <taxon>Bacilli</taxon>
        <taxon>Bacillales</taxon>
        <taxon>Bacillaceae</taxon>
        <taxon>Bacillus</taxon>
        <taxon>Bacillus cereus group</taxon>
    </lineage>
</organism>
<feature type="transmembrane region" description="Helical" evidence="1">
    <location>
        <begin position="26"/>
        <end position="43"/>
    </location>
</feature>
<keyword evidence="1" id="KW-1133">Transmembrane helix</keyword>
<dbReference type="Proteomes" id="UP000305222">
    <property type="component" value="Unassembled WGS sequence"/>
</dbReference>
<comment type="caution">
    <text evidence="2">The sequence shown here is derived from an EMBL/GenBank/DDBJ whole genome shotgun (WGS) entry which is preliminary data.</text>
</comment>
<keyword evidence="1" id="KW-0472">Membrane</keyword>
<keyword evidence="1" id="KW-0812">Transmembrane</keyword>
<proteinExistence type="predicted"/>
<dbReference type="EMBL" id="NVPQ01000162">
    <property type="protein sequence ID" value="PDY33921.1"/>
    <property type="molecule type" value="Genomic_DNA"/>
</dbReference>